<comment type="caution">
    <text evidence="5">The sequence shown here is derived from an EMBL/GenBank/DDBJ whole genome shotgun (WGS) entry which is preliminary data.</text>
</comment>
<proteinExistence type="predicted"/>
<evidence type="ECO:0000259" key="4">
    <source>
        <dbReference type="PROSITE" id="PS01358"/>
    </source>
</evidence>
<dbReference type="InterPro" id="IPR001876">
    <property type="entry name" value="Znf_RanBP2"/>
</dbReference>
<dbReference type="AlphaFoldDB" id="A0A3N3DZA5"/>
<protein>
    <submittedName>
        <fullName evidence="5">DUF2007 domain-containing protein</fullName>
    </submittedName>
</protein>
<dbReference type="Pfam" id="PF09413">
    <property type="entry name" value="DUF2007"/>
    <property type="match status" value="1"/>
</dbReference>
<keyword evidence="3" id="KW-0862">Zinc</keyword>
<sequence>MKIYSATNPPQAHIVCELLRSYNIACEVRGEGIFGLQGEVPFGEASAPHVWLLDQDKSAEAKQLIEQFEQPHTEASWQCPECGEINEGQFALCWQCGESLTEA</sequence>
<accession>A0A3N3DZA5</accession>
<keyword evidence="2" id="KW-0863">Zinc-finger</keyword>
<reference evidence="5 6" key="1">
    <citation type="submission" date="2018-11" db="EMBL/GenBank/DDBJ databases">
        <title>Vibrio ponticus strain CAIM 1751 pathogenic for the snapper Lutjanus guttatus.</title>
        <authorList>
            <person name="Soto-Rodriguez S."/>
            <person name="Lozano-Olvera R."/>
            <person name="Gomez-Gil B."/>
        </authorList>
    </citation>
    <scope>NUCLEOTIDE SEQUENCE [LARGE SCALE GENOMIC DNA]</scope>
    <source>
        <strain evidence="5 6">CAIM 1751</strain>
    </source>
</reference>
<dbReference type="PROSITE" id="PS01358">
    <property type="entry name" value="ZF_RANBP2_1"/>
    <property type="match status" value="1"/>
</dbReference>
<evidence type="ECO:0000256" key="3">
    <source>
        <dbReference type="ARBA" id="ARBA00022833"/>
    </source>
</evidence>
<evidence type="ECO:0000313" key="6">
    <source>
        <dbReference type="Proteomes" id="UP000278792"/>
    </source>
</evidence>
<name>A0A3N3DZA5_9VIBR</name>
<dbReference type="GO" id="GO:0008270">
    <property type="term" value="F:zinc ion binding"/>
    <property type="evidence" value="ECO:0007669"/>
    <property type="project" value="UniProtKB-KW"/>
</dbReference>
<dbReference type="Pfam" id="PF24463">
    <property type="entry name" value="DUF7577"/>
    <property type="match status" value="1"/>
</dbReference>
<evidence type="ECO:0000313" key="5">
    <source>
        <dbReference type="EMBL" id="ROV59548.1"/>
    </source>
</evidence>
<dbReference type="RefSeq" id="WP_123782461.1">
    <property type="nucleotide sequence ID" value="NZ_RKIK01000038.1"/>
</dbReference>
<gene>
    <name evidence="5" type="ORF">EGH82_13400</name>
</gene>
<dbReference type="InterPro" id="IPR018551">
    <property type="entry name" value="DUF2007"/>
</dbReference>
<dbReference type="Proteomes" id="UP000278792">
    <property type="component" value="Unassembled WGS sequence"/>
</dbReference>
<dbReference type="EMBL" id="RKIK01000038">
    <property type="protein sequence ID" value="ROV59548.1"/>
    <property type="molecule type" value="Genomic_DNA"/>
</dbReference>
<evidence type="ECO:0000256" key="1">
    <source>
        <dbReference type="ARBA" id="ARBA00022723"/>
    </source>
</evidence>
<dbReference type="InterPro" id="IPR055999">
    <property type="entry name" value="DUF7577"/>
</dbReference>
<organism evidence="5 6">
    <name type="scientific">Vibrio ponticus</name>
    <dbReference type="NCBI Taxonomy" id="265668"/>
    <lineage>
        <taxon>Bacteria</taxon>
        <taxon>Pseudomonadati</taxon>
        <taxon>Pseudomonadota</taxon>
        <taxon>Gammaproteobacteria</taxon>
        <taxon>Vibrionales</taxon>
        <taxon>Vibrionaceae</taxon>
        <taxon>Vibrio</taxon>
    </lineage>
</organism>
<feature type="domain" description="RanBP2-type" evidence="4">
    <location>
        <begin position="77"/>
        <end position="96"/>
    </location>
</feature>
<keyword evidence="1" id="KW-0479">Metal-binding</keyword>
<evidence type="ECO:0000256" key="2">
    <source>
        <dbReference type="ARBA" id="ARBA00022771"/>
    </source>
</evidence>